<dbReference type="PANTHER" id="PTHR43036:SF2">
    <property type="entry name" value="OS04G0481300 PROTEIN"/>
    <property type="match status" value="1"/>
</dbReference>
<reference evidence="2 3" key="1">
    <citation type="submission" date="2024-02" db="EMBL/GenBank/DDBJ databases">
        <title>New thermophilic sulfur-oxidizing bacteria from a hot springs of the Uzon caldera (Kamchatka, Russia).</title>
        <authorList>
            <person name="Dukat A.M."/>
            <person name="Elcheninov A.G."/>
            <person name="Frolov E.N."/>
        </authorList>
    </citation>
    <scope>NUCLEOTIDE SEQUENCE [LARGE SCALE GENOMIC DNA]</scope>
    <source>
        <strain evidence="2 3">AK1</strain>
    </source>
</reference>
<dbReference type="InterPro" id="IPR013216">
    <property type="entry name" value="Methyltransf_11"/>
</dbReference>
<dbReference type="Pfam" id="PF08241">
    <property type="entry name" value="Methyltransf_11"/>
    <property type="match status" value="1"/>
</dbReference>
<dbReference type="EMBL" id="JBAJEX010000015">
    <property type="protein sequence ID" value="MEO1767999.1"/>
    <property type="molecule type" value="Genomic_DNA"/>
</dbReference>
<dbReference type="GO" id="GO:0008168">
    <property type="term" value="F:methyltransferase activity"/>
    <property type="evidence" value="ECO:0007669"/>
    <property type="project" value="UniProtKB-KW"/>
</dbReference>
<dbReference type="Gene3D" id="3.40.50.150">
    <property type="entry name" value="Vaccinia Virus protein VP39"/>
    <property type="match status" value="1"/>
</dbReference>
<comment type="caution">
    <text evidence="2">The sequence shown here is derived from an EMBL/GenBank/DDBJ whole genome shotgun (WGS) entry which is preliminary data.</text>
</comment>
<dbReference type="GO" id="GO:0032259">
    <property type="term" value="P:methylation"/>
    <property type="evidence" value="ECO:0007669"/>
    <property type="project" value="UniProtKB-KW"/>
</dbReference>
<organism evidence="2 3">
    <name type="scientific">Thiobacter aerophilum</name>
    <dbReference type="NCBI Taxonomy" id="3121275"/>
    <lineage>
        <taxon>Bacteria</taxon>
        <taxon>Pseudomonadati</taxon>
        <taxon>Pseudomonadota</taxon>
        <taxon>Betaproteobacteria</taxon>
        <taxon>Burkholderiales</taxon>
        <taxon>Thiobacteraceae</taxon>
        <taxon>Thiobacter</taxon>
    </lineage>
</organism>
<keyword evidence="2" id="KW-0808">Transferase</keyword>
<accession>A0ABV0EHA6</accession>
<dbReference type="RefSeq" id="WP_347309111.1">
    <property type="nucleotide sequence ID" value="NZ_JBAJEX010000015.1"/>
</dbReference>
<dbReference type="InterPro" id="IPR029063">
    <property type="entry name" value="SAM-dependent_MTases_sf"/>
</dbReference>
<keyword evidence="3" id="KW-1185">Reference proteome</keyword>
<dbReference type="CDD" id="cd02440">
    <property type="entry name" value="AdoMet_MTases"/>
    <property type="match status" value="1"/>
</dbReference>
<dbReference type="SUPFAM" id="SSF53335">
    <property type="entry name" value="S-adenosyl-L-methionine-dependent methyltransferases"/>
    <property type="match status" value="1"/>
</dbReference>
<dbReference type="PANTHER" id="PTHR43036">
    <property type="entry name" value="OSJNBB0011N17.9 PROTEIN"/>
    <property type="match status" value="1"/>
</dbReference>
<name>A0ABV0EHA6_9BURK</name>
<dbReference type="Proteomes" id="UP001482231">
    <property type="component" value="Unassembled WGS sequence"/>
</dbReference>
<protein>
    <submittedName>
        <fullName evidence="2">Methyltransferase domain-containing protein</fullName>
    </submittedName>
</protein>
<feature type="domain" description="Methyltransferase type 11" evidence="1">
    <location>
        <begin position="227"/>
        <end position="298"/>
    </location>
</feature>
<evidence type="ECO:0000259" key="1">
    <source>
        <dbReference type="Pfam" id="PF08241"/>
    </source>
</evidence>
<evidence type="ECO:0000313" key="3">
    <source>
        <dbReference type="Proteomes" id="UP001482231"/>
    </source>
</evidence>
<sequence>MSVEAVLLWESGQMTQRDRFILPQAALTTDATLAKLGASLLSESVCDLDPQSWISPVGLPPQSVARHDFRLAISPVPGRYYPRLAFGGLAEGRRDLRPCRLLRCDETCLVLDLNHPLAGHSVRLILQSSHEEAAPGRFRDIFTGPGMQVPPPQAAACYLPEGALSRFDETADSAFYSRPRLVHHLDAACRSALARLYARFLEAGMRVLDLMSSWESHLPTAPADLAVTGLGMNSEELAANPRLHTRVVHDLNSNPRLPFHDASFDLVICTASVEYLTDPATVFAEVRRVLCAGGKFVLTFSDRWFPPKAIRVWSELHPFERLGFLLWLLDQTGFSALHGETLRGLKRPRDDRYSSQRDYSDPLFACWGQA</sequence>
<proteinExistence type="predicted"/>
<evidence type="ECO:0000313" key="2">
    <source>
        <dbReference type="EMBL" id="MEO1767999.1"/>
    </source>
</evidence>
<keyword evidence="2" id="KW-0489">Methyltransferase</keyword>
<gene>
    <name evidence="2" type="ORF">V6E02_12345</name>
</gene>